<dbReference type="EMBL" id="CAJGYO010000006">
    <property type="protein sequence ID" value="CAD6235448.1"/>
    <property type="molecule type" value="Genomic_DNA"/>
</dbReference>
<keyword evidence="3" id="KW-0687">Ribonucleoprotein</keyword>
<comment type="similarity">
    <text evidence="1">Belongs to the bacterial ribosomal protein bTHX family.</text>
</comment>
<organism evidence="5 6">
    <name type="scientific">Miscanthus lutarioriparius</name>
    <dbReference type="NCBI Taxonomy" id="422564"/>
    <lineage>
        <taxon>Eukaryota</taxon>
        <taxon>Viridiplantae</taxon>
        <taxon>Streptophyta</taxon>
        <taxon>Embryophyta</taxon>
        <taxon>Tracheophyta</taxon>
        <taxon>Spermatophyta</taxon>
        <taxon>Magnoliopsida</taxon>
        <taxon>Liliopsida</taxon>
        <taxon>Poales</taxon>
        <taxon>Poaceae</taxon>
        <taxon>PACMAD clade</taxon>
        <taxon>Panicoideae</taxon>
        <taxon>Andropogonodae</taxon>
        <taxon>Andropogoneae</taxon>
        <taxon>Saccharinae</taxon>
        <taxon>Miscanthus</taxon>
    </lineage>
</organism>
<dbReference type="OrthoDB" id="694979at2759"/>
<dbReference type="Pfam" id="PF17067">
    <property type="entry name" value="RPS31"/>
    <property type="match status" value="1"/>
</dbReference>
<evidence type="ECO:0000256" key="2">
    <source>
        <dbReference type="ARBA" id="ARBA00022980"/>
    </source>
</evidence>
<accession>A0A811NVQ1</accession>
<dbReference type="InterPro" id="IPR044695">
    <property type="entry name" value="Ribosomal_bTHXc/bTHXc_plant"/>
</dbReference>
<keyword evidence="2" id="KW-0689">Ribosomal protein</keyword>
<dbReference type="PANTHER" id="PTHR34550:SF2">
    <property type="entry name" value="SMALL RIBOSOMAL SUBUNIT PROTEIN BTHXC"/>
    <property type="match status" value="1"/>
</dbReference>
<dbReference type="InterPro" id="IPR030826">
    <property type="entry name" value="Ribosomal_bTHX/bTHXc/bTHXm"/>
</dbReference>
<dbReference type="PANTHER" id="PTHR34550">
    <property type="entry name" value="30S RIBOSOMAL PROTEIN S31, CHLOROPLASTIC"/>
    <property type="match status" value="1"/>
</dbReference>
<evidence type="ECO:0000256" key="4">
    <source>
        <dbReference type="SAM" id="MobiDB-lite"/>
    </source>
</evidence>
<evidence type="ECO:0000256" key="3">
    <source>
        <dbReference type="ARBA" id="ARBA00023274"/>
    </source>
</evidence>
<comment type="caution">
    <text evidence="5">The sequence shown here is derived from an EMBL/GenBank/DDBJ whole genome shotgun (WGS) entry which is preliminary data.</text>
</comment>
<dbReference type="GO" id="GO:0009536">
    <property type="term" value="C:plastid"/>
    <property type="evidence" value="ECO:0007669"/>
    <property type="project" value="TreeGrafter"/>
</dbReference>
<feature type="region of interest" description="Disordered" evidence="4">
    <location>
        <begin position="1"/>
        <end position="45"/>
    </location>
</feature>
<dbReference type="Proteomes" id="UP000604825">
    <property type="component" value="Unassembled WGS sequence"/>
</dbReference>
<name>A0A811NVQ1_9POAL</name>
<sequence>MAPPAGGIADPVGWSHHGADPAERSSGGGSGGLDPGGGGSVDLTVRSPLAAGSTASNAAAAGSMASCLSVNWHLAMDWRSATASIDCTPTHGVSYVGIDEAPDRALDIDNTCPLGRAVYCGRGDKKTKRGKRFNHSYGNARPRNKKKGTGPPRLFAPPAPPRKDQFDDGEIISIEIDEDILE</sequence>
<dbReference type="GO" id="GO:1990904">
    <property type="term" value="C:ribonucleoprotein complex"/>
    <property type="evidence" value="ECO:0007669"/>
    <property type="project" value="UniProtKB-KW"/>
</dbReference>
<proteinExistence type="inferred from homology"/>
<evidence type="ECO:0000313" key="6">
    <source>
        <dbReference type="Proteomes" id="UP000604825"/>
    </source>
</evidence>
<reference evidence="5" key="1">
    <citation type="submission" date="2020-10" db="EMBL/GenBank/DDBJ databases">
        <authorList>
            <person name="Han B."/>
            <person name="Lu T."/>
            <person name="Zhao Q."/>
            <person name="Huang X."/>
            <person name="Zhao Y."/>
        </authorList>
    </citation>
    <scope>NUCLEOTIDE SEQUENCE</scope>
</reference>
<feature type="compositionally biased region" description="Gly residues" evidence="4">
    <location>
        <begin position="26"/>
        <end position="40"/>
    </location>
</feature>
<dbReference type="NCBIfam" id="TIGR04560">
    <property type="entry name" value="ribo_THX"/>
    <property type="match status" value="1"/>
</dbReference>
<gene>
    <name evidence="5" type="ORF">NCGR_LOCUS23669</name>
</gene>
<keyword evidence="6" id="KW-1185">Reference proteome</keyword>
<evidence type="ECO:0000256" key="1">
    <source>
        <dbReference type="ARBA" id="ARBA00010834"/>
    </source>
</evidence>
<dbReference type="GO" id="GO:0005840">
    <property type="term" value="C:ribosome"/>
    <property type="evidence" value="ECO:0007669"/>
    <property type="project" value="UniProtKB-KW"/>
</dbReference>
<protein>
    <submittedName>
        <fullName evidence="5">Uncharacterized protein</fullName>
    </submittedName>
</protein>
<evidence type="ECO:0000313" key="5">
    <source>
        <dbReference type="EMBL" id="CAD6235448.1"/>
    </source>
</evidence>
<dbReference type="GO" id="GO:0032544">
    <property type="term" value="P:plastid translation"/>
    <property type="evidence" value="ECO:0007669"/>
    <property type="project" value="TreeGrafter"/>
</dbReference>
<feature type="region of interest" description="Disordered" evidence="4">
    <location>
        <begin position="129"/>
        <end position="169"/>
    </location>
</feature>
<dbReference type="AlphaFoldDB" id="A0A811NVQ1"/>